<protein>
    <submittedName>
        <fullName evidence="2">Uncharacterized protein</fullName>
    </submittedName>
</protein>
<sequence>MYAAWSVGDWLRDGRWRDIADHTTEQEPRASAAGRVQGRILSVPGRSGREPGPEQRDNLARGGPHHGHAGTVRAVL</sequence>
<organism evidence="2 3">
    <name type="scientific">Manduca sexta</name>
    <name type="common">Tobacco hawkmoth</name>
    <name type="synonym">Tobacco hornworm</name>
    <dbReference type="NCBI Taxonomy" id="7130"/>
    <lineage>
        <taxon>Eukaryota</taxon>
        <taxon>Metazoa</taxon>
        <taxon>Ecdysozoa</taxon>
        <taxon>Arthropoda</taxon>
        <taxon>Hexapoda</taxon>
        <taxon>Insecta</taxon>
        <taxon>Pterygota</taxon>
        <taxon>Neoptera</taxon>
        <taxon>Endopterygota</taxon>
        <taxon>Lepidoptera</taxon>
        <taxon>Glossata</taxon>
        <taxon>Ditrysia</taxon>
        <taxon>Bombycoidea</taxon>
        <taxon>Sphingidae</taxon>
        <taxon>Sphinginae</taxon>
        <taxon>Sphingini</taxon>
        <taxon>Manduca</taxon>
    </lineage>
</organism>
<feature type="compositionally biased region" description="Basic and acidic residues" evidence="1">
    <location>
        <begin position="47"/>
        <end position="59"/>
    </location>
</feature>
<gene>
    <name evidence="2" type="ORF">O3G_MSEX014419</name>
</gene>
<reference evidence="2" key="2">
    <citation type="submission" date="2020-12" db="EMBL/GenBank/DDBJ databases">
        <authorList>
            <person name="Kanost M."/>
        </authorList>
    </citation>
    <scope>NUCLEOTIDE SEQUENCE</scope>
</reference>
<evidence type="ECO:0000256" key="1">
    <source>
        <dbReference type="SAM" id="MobiDB-lite"/>
    </source>
</evidence>
<feature type="region of interest" description="Disordered" evidence="1">
    <location>
        <begin position="22"/>
        <end position="76"/>
    </location>
</feature>
<name>A0A922CZL6_MANSE</name>
<comment type="caution">
    <text evidence="2">The sequence shown here is derived from an EMBL/GenBank/DDBJ whole genome shotgun (WGS) entry which is preliminary data.</text>
</comment>
<evidence type="ECO:0000313" key="2">
    <source>
        <dbReference type="EMBL" id="KAG6464302.1"/>
    </source>
</evidence>
<keyword evidence="3" id="KW-1185">Reference proteome</keyword>
<dbReference type="Proteomes" id="UP000791440">
    <property type="component" value="Unassembled WGS sequence"/>
</dbReference>
<evidence type="ECO:0000313" key="3">
    <source>
        <dbReference type="Proteomes" id="UP000791440"/>
    </source>
</evidence>
<dbReference type="EMBL" id="JH669140">
    <property type="protein sequence ID" value="KAG6464302.1"/>
    <property type="molecule type" value="Genomic_DNA"/>
</dbReference>
<reference evidence="2" key="1">
    <citation type="journal article" date="2016" name="Insect Biochem. Mol. Biol.">
        <title>Multifaceted biological insights from a draft genome sequence of the tobacco hornworm moth, Manduca sexta.</title>
        <authorList>
            <person name="Kanost M.R."/>
            <person name="Arrese E.L."/>
            <person name="Cao X."/>
            <person name="Chen Y.R."/>
            <person name="Chellapilla S."/>
            <person name="Goldsmith M.R."/>
            <person name="Grosse-Wilde E."/>
            <person name="Heckel D.G."/>
            <person name="Herndon N."/>
            <person name="Jiang H."/>
            <person name="Papanicolaou A."/>
            <person name="Qu J."/>
            <person name="Soulages J.L."/>
            <person name="Vogel H."/>
            <person name="Walters J."/>
            <person name="Waterhouse R.M."/>
            <person name="Ahn S.J."/>
            <person name="Almeida F.C."/>
            <person name="An C."/>
            <person name="Aqrawi P."/>
            <person name="Bretschneider A."/>
            <person name="Bryant W.B."/>
            <person name="Bucks S."/>
            <person name="Chao H."/>
            <person name="Chevignon G."/>
            <person name="Christen J.M."/>
            <person name="Clarke D.F."/>
            <person name="Dittmer N.T."/>
            <person name="Ferguson L.C.F."/>
            <person name="Garavelou S."/>
            <person name="Gordon K.H.J."/>
            <person name="Gunaratna R.T."/>
            <person name="Han Y."/>
            <person name="Hauser F."/>
            <person name="He Y."/>
            <person name="Heidel-Fischer H."/>
            <person name="Hirsh A."/>
            <person name="Hu Y."/>
            <person name="Jiang H."/>
            <person name="Kalra D."/>
            <person name="Klinner C."/>
            <person name="Konig C."/>
            <person name="Kovar C."/>
            <person name="Kroll A.R."/>
            <person name="Kuwar S.S."/>
            <person name="Lee S.L."/>
            <person name="Lehman R."/>
            <person name="Li K."/>
            <person name="Li Z."/>
            <person name="Liang H."/>
            <person name="Lovelace S."/>
            <person name="Lu Z."/>
            <person name="Mansfield J.H."/>
            <person name="McCulloch K.J."/>
            <person name="Mathew T."/>
            <person name="Morton B."/>
            <person name="Muzny D.M."/>
            <person name="Neunemann D."/>
            <person name="Ongeri F."/>
            <person name="Pauchet Y."/>
            <person name="Pu L.L."/>
            <person name="Pyrousis I."/>
            <person name="Rao X.J."/>
            <person name="Redding A."/>
            <person name="Roesel C."/>
            <person name="Sanchez-Gracia A."/>
            <person name="Schaack S."/>
            <person name="Shukla A."/>
            <person name="Tetreau G."/>
            <person name="Wang Y."/>
            <person name="Xiong G.H."/>
            <person name="Traut W."/>
            <person name="Walsh T.K."/>
            <person name="Worley K.C."/>
            <person name="Wu D."/>
            <person name="Wu W."/>
            <person name="Wu Y.Q."/>
            <person name="Zhang X."/>
            <person name="Zou Z."/>
            <person name="Zucker H."/>
            <person name="Briscoe A.D."/>
            <person name="Burmester T."/>
            <person name="Clem R.J."/>
            <person name="Feyereisen R."/>
            <person name="Grimmelikhuijzen C.J.P."/>
            <person name="Hamodrakas S.J."/>
            <person name="Hansson B.S."/>
            <person name="Huguet E."/>
            <person name="Jermiin L.S."/>
            <person name="Lan Q."/>
            <person name="Lehman H.K."/>
            <person name="Lorenzen M."/>
            <person name="Merzendorfer H."/>
            <person name="Michalopoulos I."/>
            <person name="Morton D.B."/>
            <person name="Muthukrishnan S."/>
            <person name="Oakeshott J.G."/>
            <person name="Palmer W."/>
            <person name="Park Y."/>
            <person name="Passarelli A.L."/>
            <person name="Rozas J."/>
            <person name="Schwartz L.M."/>
            <person name="Smith W."/>
            <person name="Southgate A."/>
            <person name="Vilcinskas A."/>
            <person name="Vogt R."/>
            <person name="Wang P."/>
            <person name="Werren J."/>
            <person name="Yu X.Q."/>
            <person name="Zhou J.J."/>
            <person name="Brown S.J."/>
            <person name="Scherer S.E."/>
            <person name="Richards S."/>
            <person name="Blissard G.W."/>
        </authorList>
    </citation>
    <scope>NUCLEOTIDE SEQUENCE</scope>
</reference>
<dbReference type="AlphaFoldDB" id="A0A922CZL6"/>
<proteinExistence type="predicted"/>
<accession>A0A922CZL6</accession>